<dbReference type="AlphaFoldDB" id="A0A225WIX3"/>
<comment type="caution">
    <text evidence="2">The sequence shown here is derived from an EMBL/GenBank/DDBJ whole genome shotgun (WGS) entry which is preliminary data.</text>
</comment>
<sequence>MDILSSPSYFNRLVQSIFKDYVSFCQTKLTSTPTLEYADFVKPVYLSVDVSDFAIGGYLFQYDATGAETIIVFWRRKLS</sequence>
<name>A0A225WIX3_9STRA</name>
<gene>
    <name evidence="2" type="ORF">PHMEG_0008521</name>
</gene>
<reference evidence="3" key="1">
    <citation type="submission" date="2017-03" db="EMBL/GenBank/DDBJ databases">
        <title>Phytopthora megakarya and P. palmivora, two closely related causual agents of cacao black pod achieved similar genome size and gene model numbers by different mechanisms.</title>
        <authorList>
            <person name="Ali S."/>
            <person name="Shao J."/>
            <person name="Larry D.J."/>
            <person name="Kronmiller B."/>
            <person name="Shen D."/>
            <person name="Strem M.D."/>
            <person name="Melnick R.L."/>
            <person name="Guiltinan M.J."/>
            <person name="Tyler B.M."/>
            <person name="Meinhardt L.W."/>
            <person name="Bailey B.A."/>
        </authorList>
    </citation>
    <scope>NUCLEOTIDE SEQUENCE [LARGE SCALE GENOMIC DNA]</scope>
    <source>
        <strain evidence="3">zdho120</strain>
    </source>
</reference>
<proteinExistence type="predicted"/>
<evidence type="ECO:0000313" key="3">
    <source>
        <dbReference type="Proteomes" id="UP000198211"/>
    </source>
</evidence>
<dbReference type="Proteomes" id="UP000198211">
    <property type="component" value="Unassembled WGS sequence"/>
</dbReference>
<protein>
    <recommendedName>
        <fullName evidence="1">Reverse transcriptase/retrotransposon-derived protein RNase H-like domain-containing protein</fullName>
    </recommendedName>
</protein>
<organism evidence="2 3">
    <name type="scientific">Phytophthora megakarya</name>
    <dbReference type="NCBI Taxonomy" id="4795"/>
    <lineage>
        <taxon>Eukaryota</taxon>
        <taxon>Sar</taxon>
        <taxon>Stramenopiles</taxon>
        <taxon>Oomycota</taxon>
        <taxon>Peronosporomycetes</taxon>
        <taxon>Peronosporales</taxon>
        <taxon>Peronosporaceae</taxon>
        <taxon>Phytophthora</taxon>
    </lineage>
</organism>
<evidence type="ECO:0000259" key="1">
    <source>
        <dbReference type="Pfam" id="PF17919"/>
    </source>
</evidence>
<dbReference type="Pfam" id="PF17919">
    <property type="entry name" value="RT_RNaseH_2"/>
    <property type="match status" value="1"/>
</dbReference>
<dbReference type="InterPro" id="IPR043502">
    <property type="entry name" value="DNA/RNA_pol_sf"/>
</dbReference>
<evidence type="ECO:0000313" key="2">
    <source>
        <dbReference type="EMBL" id="OWZ17522.1"/>
    </source>
</evidence>
<dbReference type="EMBL" id="NBNE01000740">
    <property type="protein sequence ID" value="OWZ17522.1"/>
    <property type="molecule type" value="Genomic_DNA"/>
</dbReference>
<keyword evidence="3" id="KW-1185">Reference proteome</keyword>
<accession>A0A225WIX3</accession>
<feature type="domain" description="Reverse transcriptase/retrotransposon-derived protein RNase H-like" evidence="1">
    <location>
        <begin position="24"/>
        <end position="79"/>
    </location>
</feature>
<dbReference type="SUPFAM" id="SSF56672">
    <property type="entry name" value="DNA/RNA polymerases"/>
    <property type="match status" value="1"/>
</dbReference>
<dbReference type="InterPro" id="IPR041577">
    <property type="entry name" value="RT_RNaseH_2"/>
</dbReference>